<dbReference type="PANTHER" id="PTHR10192">
    <property type="entry name" value="MOLYBDOPTERIN BIOSYNTHESIS PROTEIN"/>
    <property type="match status" value="1"/>
</dbReference>
<protein>
    <recommendedName>
        <fullName evidence="3">molybdopterin adenylyltransferase</fullName>
        <ecNumber evidence="3">2.7.7.75</ecNumber>
    </recommendedName>
</protein>
<dbReference type="InterPro" id="IPR036135">
    <property type="entry name" value="MoeA_linker/N_sf"/>
</dbReference>
<dbReference type="InterPro" id="IPR005110">
    <property type="entry name" value="MoeA_linker/N"/>
</dbReference>
<evidence type="ECO:0000256" key="2">
    <source>
        <dbReference type="ARBA" id="ARBA00008339"/>
    </source>
</evidence>
<feature type="compositionally biased region" description="Polar residues" evidence="4">
    <location>
        <begin position="257"/>
        <end position="266"/>
    </location>
</feature>
<dbReference type="SUPFAM" id="SSF53218">
    <property type="entry name" value="Molybdenum cofactor biosynthesis proteins"/>
    <property type="match status" value="2"/>
</dbReference>
<keyword evidence="7" id="KW-1185">Reference proteome</keyword>
<accession>A0ABP0GP47</accession>
<organism evidence="6 7">
    <name type="scientific">Clavelina lepadiformis</name>
    <name type="common">Light-bulb sea squirt</name>
    <name type="synonym">Ascidia lepadiformis</name>
    <dbReference type="NCBI Taxonomy" id="159417"/>
    <lineage>
        <taxon>Eukaryota</taxon>
        <taxon>Metazoa</taxon>
        <taxon>Chordata</taxon>
        <taxon>Tunicata</taxon>
        <taxon>Ascidiacea</taxon>
        <taxon>Aplousobranchia</taxon>
        <taxon>Clavelinidae</taxon>
        <taxon>Clavelina</taxon>
    </lineage>
</organism>
<gene>
    <name evidence="6" type="ORF">CVLEPA_LOCUS26444</name>
</gene>
<comment type="similarity">
    <text evidence="2">In the C-terminal section; belongs to the MoeA family.</text>
</comment>
<dbReference type="CDD" id="cd00887">
    <property type="entry name" value="MoeA"/>
    <property type="match status" value="1"/>
</dbReference>
<comment type="caution">
    <text evidence="6">The sequence shown here is derived from an EMBL/GenBank/DDBJ whole genome shotgun (WGS) entry which is preliminary data.</text>
</comment>
<proteinExistence type="inferred from homology"/>
<feature type="compositionally biased region" description="Polar residues" evidence="4">
    <location>
        <begin position="336"/>
        <end position="350"/>
    </location>
</feature>
<feature type="domain" description="MoaB/Mog" evidence="5">
    <location>
        <begin position="37"/>
        <end position="184"/>
    </location>
</feature>
<dbReference type="InterPro" id="IPR038987">
    <property type="entry name" value="MoeA-like"/>
</dbReference>
<dbReference type="Gene3D" id="2.170.190.11">
    <property type="entry name" value="Molybdopterin biosynthesis moea protein, domain 3"/>
    <property type="match status" value="1"/>
</dbReference>
<dbReference type="Pfam" id="PF03453">
    <property type="entry name" value="MoeA_N"/>
    <property type="match status" value="1"/>
</dbReference>
<sequence length="831" mass="88584">MSDLGLYAKTARLDAGVLGTALAVTLGEKKRKTAVVGLLIVSEISARGLSNDIVGQKLQGVVSQMSRFEVIVKEMKIVSDQVDEIKKTLVEWTNGFGLDLILTVGGAEFSSRDVTPEATRAVIEREVPAFSTAMIMAGLKFDPSTLLFRGISGIRKNVLIINLPGYLQKATDFLQVILPSLPAAIRSLKNEATLSQGSKNISRNVATQPSLTSQVPVTGHHAQPLSAFPTDVGLPHLFGSNADHSVAAPVHGAFTPSHDSGITSAHSLPPHHSSDQPVHTSQAIHSTSALSQPAGHHAPPTINTPVGHHADATSDIRHFSSSHGATNPGFEVSPIQRLSSGDRSSPSATQRGIERDHHATRGGGGAITEDELFGPEPVAVAESVSIVGNRPLSRSSIASSVVEWNTQSFNRVARRPRMSPYKALSIDKAFGTIFAFSDPLPVVTKFFKDAIDYVTAENVCALCAVPPQPTAILDGYAVIANDTPGDLDVVRSQSGTSPQLLTIGKVMRVATGGIMPPGANAVVPVEETILLSETNQGSTEVAVRCLQPSTPGQHIRPKGSDVNVDDVAVKAGTKLGHVEIGLLASVGVTTVRVHRLPTVALISFGKKLTEADTIDLRPGDIRDTNRVCLLLALHKQGYPTEDMGIVRKPESLRDTIIQAYQKADVVLTTGGTAMGENDHVKPLLREIGATIHVGRIVLKPGAPSAFATLDTPRGRKYFFALSGVPVPAYVGYYSLVLPCLRKLSGSKDPLPHIIKVRASSDIYLDTVPEYQRVSLRHERDDPIPWADVTGGQIISRLKSMVGADALLLLPAKSDERSVVKRNELLNAMLID</sequence>
<dbReference type="Gene3D" id="2.40.340.10">
    <property type="entry name" value="MoeA, C-terminal, domain IV"/>
    <property type="match status" value="1"/>
</dbReference>
<evidence type="ECO:0000313" key="7">
    <source>
        <dbReference type="Proteomes" id="UP001642483"/>
    </source>
</evidence>
<dbReference type="InterPro" id="IPR036425">
    <property type="entry name" value="MoaB/Mog-like_dom_sf"/>
</dbReference>
<name>A0ABP0GP47_CLALP</name>
<comment type="similarity">
    <text evidence="1">In the N-terminal section; belongs to the MoaB/Mog family.</text>
</comment>
<evidence type="ECO:0000256" key="4">
    <source>
        <dbReference type="SAM" id="MobiDB-lite"/>
    </source>
</evidence>
<evidence type="ECO:0000256" key="3">
    <source>
        <dbReference type="ARBA" id="ARBA00012509"/>
    </source>
</evidence>
<dbReference type="InterPro" id="IPR001453">
    <property type="entry name" value="MoaB/Mog_dom"/>
</dbReference>
<dbReference type="PANTHER" id="PTHR10192:SF5">
    <property type="entry name" value="GEPHYRIN"/>
    <property type="match status" value="1"/>
</dbReference>
<dbReference type="Pfam" id="PF00994">
    <property type="entry name" value="MoCF_biosynth"/>
    <property type="match status" value="2"/>
</dbReference>
<evidence type="ECO:0000256" key="1">
    <source>
        <dbReference type="ARBA" id="ARBA00007589"/>
    </source>
</evidence>
<evidence type="ECO:0000259" key="5">
    <source>
        <dbReference type="SMART" id="SM00852"/>
    </source>
</evidence>
<dbReference type="EMBL" id="CAWYQH010000130">
    <property type="protein sequence ID" value="CAK8693118.1"/>
    <property type="molecule type" value="Genomic_DNA"/>
</dbReference>
<feature type="region of interest" description="Disordered" evidence="4">
    <location>
        <begin position="249"/>
        <end position="373"/>
    </location>
</feature>
<feature type="compositionally biased region" description="Basic and acidic residues" evidence="4">
    <location>
        <begin position="308"/>
        <end position="318"/>
    </location>
</feature>
<dbReference type="Proteomes" id="UP001642483">
    <property type="component" value="Unassembled WGS sequence"/>
</dbReference>
<dbReference type="InterPro" id="IPR036688">
    <property type="entry name" value="MoeA_C_domain_IV_sf"/>
</dbReference>
<dbReference type="EC" id="2.7.7.75" evidence="3"/>
<feature type="compositionally biased region" description="Polar residues" evidence="4">
    <location>
        <begin position="275"/>
        <end position="291"/>
    </location>
</feature>
<evidence type="ECO:0000313" key="6">
    <source>
        <dbReference type="EMBL" id="CAK8693118.1"/>
    </source>
</evidence>
<dbReference type="Gene3D" id="3.40.980.10">
    <property type="entry name" value="MoaB/Mog-like domain"/>
    <property type="match status" value="2"/>
</dbReference>
<feature type="domain" description="MoaB/Mog" evidence="5">
    <location>
        <begin position="600"/>
        <end position="742"/>
    </location>
</feature>
<dbReference type="SUPFAM" id="SSF63867">
    <property type="entry name" value="MoeA C-terminal domain-like"/>
    <property type="match status" value="1"/>
</dbReference>
<dbReference type="Gene3D" id="3.90.105.10">
    <property type="entry name" value="Molybdopterin biosynthesis moea protein, domain 2"/>
    <property type="match status" value="1"/>
</dbReference>
<dbReference type="SUPFAM" id="SSF63882">
    <property type="entry name" value="MoeA N-terminal region -like"/>
    <property type="match status" value="1"/>
</dbReference>
<reference evidence="6 7" key="1">
    <citation type="submission" date="2024-02" db="EMBL/GenBank/DDBJ databases">
        <authorList>
            <person name="Daric V."/>
            <person name="Darras S."/>
        </authorList>
    </citation>
    <scope>NUCLEOTIDE SEQUENCE [LARGE SCALE GENOMIC DNA]</scope>
</reference>
<dbReference type="SMART" id="SM00852">
    <property type="entry name" value="MoCF_biosynth"/>
    <property type="match status" value="2"/>
</dbReference>